<evidence type="ECO:0000259" key="1">
    <source>
        <dbReference type="Pfam" id="PF14267"/>
    </source>
</evidence>
<keyword evidence="3" id="KW-1185">Reference proteome</keyword>
<dbReference type="Pfam" id="PF14267">
    <property type="entry name" value="DUF4357"/>
    <property type="match status" value="1"/>
</dbReference>
<dbReference type="EMBL" id="FTOK01000009">
    <property type="protein sequence ID" value="SIS90441.1"/>
    <property type="molecule type" value="Genomic_DNA"/>
</dbReference>
<feature type="domain" description="DUF4357" evidence="1">
    <location>
        <begin position="224"/>
        <end position="278"/>
    </location>
</feature>
<dbReference type="Proteomes" id="UP000199777">
    <property type="component" value="Unassembled WGS sequence"/>
</dbReference>
<dbReference type="InterPro" id="IPR025579">
    <property type="entry name" value="DUF4357"/>
</dbReference>
<organism evidence="2 3">
    <name type="scientific">Salimicrobium salexigens</name>
    <dbReference type="NCBI Taxonomy" id="908941"/>
    <lineage>
        <taxon>Bacteria</taxon>
        <taxon>Bacillati</taxon>
        <taxon>Bacillota</taxon>
        <taxon>Bacilli</taxon>
        <taxon>Bacillales</taxon>
        <taxon>Bacillaceae</taxon>
        <taxon>Salimicrobium</taxon>
    </lineage>
</organism>
<sequence length="283" mass="32821">MKPVGRTIQIFLPFGSPRGVKIAEITNRTVQAIYIPRHELHKAAERPEVRNVGIYFLFGQNAEDSKPQVYVGEAEDCMKRLEQHHKQKDFWEAAVVFVTNNHQNQFTKTDVKFLEHLAYEEVLRIGRYKIDQTIPTQSFVPEWRQVDLADIFDTLKILISTFGFPVFEEMRKTTVENEQNVFYCKSKTIEARGEYNDEGFVVFKGSGIRPETTNGYHQYLKLIRETLLKDEVIVQKEDGSYVFIEDYSFPSPSQAAGIVLGRNANGWKEWKSEDGKTLDELKR</sequence>
<evidence type="ECO:0000313" key="2">
    <source>
        <dbReference type="EMBL" id="SIS90441.1"/>
    </source>
</evidence>
<reference evidence="2 3" key="1">
    <citation type="submission" date="2017-01" db="EMBL/GenBank/DDBJ databases">
        <authorList>
            <person name="Varghese N."/>
            <person name="Submissions S."/>
        </authorList>
    </citation>
    <scope>NUCLEOTIDE SEQUENCE [LARGE SCALE GENOMIC DNA]</scope>
    <source>
        <strain evidence="2 3">DSM 22782</strain>
    </source>
</reference>
<accession>A0ABY1KXV3</accession>
<gene>
    <name evidence="2" type="ORF">SAMN05421758_10943</name>
</gene>
<comment type="caution">
    <text evidence="2">The sequence shown here is derived from an EMBL/GenBank/DDBJ whole genome shotgun (WGS) entry which is preliminary data.</text>
</comment>
<proteinExistence type="predicted"/>
<name>A0ABY1KXV3_9BACI</name>
<protein>
    <recommendedName>
        <fullName evidence="1">DUF4357 domain-containing protein</fullName>
    </recommendedName>
</protein>
<dbReference type="CDD" id="cd10447">
    <property type="entry name" value="GIY-YIG_unchar_2"/>
    <property type="match status" value="1"/>
</dbReference>
<evidence type="ECO:0000313" key="3">
    <source>
        <dbReference type="Proteomes" id="UP000199777"/>
    </source>
</evidence>